<protein>
    <submittedName>
        <fullName evidence="2">Uncharacterized protein</fullName>
    </submittedName>
</protein>
<feature type="transmembrane region" description="Helical" evidence="1">
    <location>
        <begin position="89"/>
        <end position="115"/>
    </location>
</feature>
<proteinExistence type="predicted"/>
<evidence type="ECO:0000256" key="1">
    <source>
        <dbReference type="SAM" id="Phobius"/>
    </source>
</evidence>
<feature type="transmembrane region" description="Helical" evidence="1">
    <location>
        <begin position="121"/>
        <end position="140"/>
    </location>
</feature>
<dbReference type="STRING" id="490629.SAMN05216266_103252"/>
<evidence type="ECO:0000313" key="3">
    <source>
        <dbReference type="Proteomes" id="UP000243799"/>
    </source>
</evidence>
<dbReference type="RefSeq" id="WP_245788210.1">
    <property type="nucleotide sequence ID" value="NZ_FOKG01000003.1"/>
</dbReference>
<keyword evidence="1" id="KW-1133">Transmembrane helix</keyword>
<dbReference type="AlphaFoldDB" id="A0A1I0XIL6"/>
<reference evidence="3" key="1">
    <citation type="submission" date="2016-10" db="EMBL/GenBank/DDBJ databases">
        <authorList>
            <person name="Varghese N."/>
            <person name="Submissions S."/>
        </authorList>
    </citation>
    <scope>NUCLEOTIDE SEQUENCE [LARGE SCALE GENOMIC DNA]</scope>
    <source>
        <strain evidence="3">CGMCC 4.3568</strain>
    </source>
</reference>
<keyword evidence="1" id="KW-0472">Membrane</keyword>
<gene>
    <name evidence="2" type="ORF">SAMN05216266_103252</name>
</gene>
<accession>A0A1I0XIL6</accession>
<sequence>MRHEPNVYTLPAELVQQPGNLPAHCSRHGNEAVKRVDFALQSKVEIEGNRALSGNVLSTTDRLGQRAKKVRVTNVKGWPLCRECVRFRAFWLTIALVMFAGGLLAFAGSLLVGIVADTSTVQAFAGVAIVGFVVMIASAFPFHRAGMARLVGAATSADGQSIVIVRPSPAFAAELPRP</sequence>
<keyword evidence="3" id="KW-1185">Reference proteome</keyword>
<evidence type="ECO:0000313" key="2">
    <source>
        <dbReference type="EMBL" id="SFB00959.1"/>
    </source>
</evidence>
<dbReference type="Proteomes" id="UP000243799">
    <property type="component" value="Unassembled WGS sequence"/>
</dbReference>
<name>A0A1I0XIL6_9PSEU</name>
<dbReference type="EMBL" id="FOKG01000003">
    <property type="protein sequence ID" value="SFB00959.1"/>
    <property type="molecule type" value="Genomic_DNA"/>
</dbReference>
<organism evidence="2 3">
    <name type="scientific">Amycolatopsis marina</name>
    <dbReference type="NCBI Taxonomy" id="490629"/>
    <lineage>
        <taxon>Bacteria</taxon>
        <taxon>Bacillati</taxon>
        <taxon>Actinomycetota</taxon>
        <taxon>Actinomycetes</taxon>
        <taxon>Pseudonocardiales</taxon>
        <taxon>Pseudonocardiaceae</taxon>
        <taxon>Amycolatopsis</taxon>
    </lineage>
</organism>
<keyword evidence="1" id="KW-0812">Transmembrane</keyword>